<feature type="non-terminal residue" evidence="2">
    <location>
        <position position="115"/>
    </location>
</feature>
<comment type="caution">
    <text evidence="2">The sequence shown here is derived from an EMBL/GenBank/DDBJ whole genome shotgun (WGS) entry which is preliminary data.</text>
</comment>
<dbReference type="PANTHER" id="PTHR46148:SF57">
    <property type="entry name" value="OS12G0499874 PROTEIN"/>
    <property type="match status" value="1"/>
</dbReference>
<dbReference type="GO" id="GO:0003964">
    <property type="term" value="F:RNA-directed DNA polymerase activity"/>
    <property type="evidence" value="ECO:0007669"/>
    <property type="project" value="UniProtKB-KW"/>
</dbReference>
<dbReference type="EMBL" id="BKCJ010008069">
    <property type="protein sequence ID" value="GEU80392.1"/>
    <property type="molecule type" value="Genomic_DNA"/>
</dbReference>
<evidence type="ECO:0000313" key="2">
    <source>
        <dbReference type="EMBL" id="GEU80392.1"/>
    </source>
</evidence>
<gene>
    <name evidence="2" type="ORF">Tci_052370</name>
</gene>
<evidence type="ECO:0000259" key="1">
    <source>
        <dbReference type="Pfam" id="PF24626"/>
    </source>
</evidence>
<dbReference type="InterPro" id="IPR056924">
    <property type="entry name" value="SH3_Tf2-1"/>
</dbReference>
<dbReference type="PANTHER" id="PTHR46148">
    <property type="entry name" value="CHROMO DOMAIN-CONTAINING PROTEIN"/>
    <property type="match status" value="1"/>
</dbReference>
<dbReference type="Pfam" id="PF24626">
    <property type="entry name" value="SH3_Tf2-1"/>
    <property type="match status" value="1"/>
</dbReference>
<accession>A0A6L2N5H6</accession>
<keyword evidence="2" id="KW-0808">Transferase</keyword>
<name>A0A6L2N5H6_TANCI</name>
<proteinExistence type="predicted"/>
<dbReference type="AlphaFoldDB" id="A0A6L2N5H6"/>
<sequence length="115" mass="13261">MIRETTEKIVQIKNHLLDARSGQKSYADIRRKPLKFNVGDMVMLNVSLWKGVIPFGKHGKLSPRYVRPFKIIDRIGLVDYKLPDELGQMELVVRSRVHMGTRRLFQEKVSSSLPG</sequence>
<feature type="domain" description="Tf2-1-like SH3-like" evidence="1">
    <location>
        <begin position="39"/>
        <end position="84"/>
    </location>
</feature>
<keyword evidence="2" id="KW-0695">RNA-directed DNA polymerase</keyword>
<reference evidence="2" key="1">
    <citation type="journal article" date="2019" name="Sci. Rep.">
        <title>Draft genome of Tanacetum cinerariifolium, the natural source of mosquito coil.</title>
        <authorList>
            <person name="Yamashiro T."/>
            <person name="Shiraishi A."/>
            <person name="Satake H."/>
            <person name="Nakayama K."/>
        </authorList>
    </citation>
    <scope>NUCLEOTIDE SEQUENCE</scope>
</reference>
<organism evidence="2">
    <name type="scientific">Tanacetum cinerariifolium</name>
    <name type="common">Dalmatian daisy</name>
    <name type="synonym">Chrysanthemum cinerariifolium</name>
    <dbReference type="NCBI Taxonomy" id="118510"/>
    <lineage>
        <taxon>Eukaryota</taxon>
        <taxon>Viridiplantae</taxon>
        <taxon>Streptophyta</taxon>
        <taxon>Embryophyta</taxon>
        <taxon>Tracheophyta</taxon>
        <taxon>Spermatophyta</taxon>
        <taxon>Magnoliopsida</taxon>
        <taxon>eudicotyledons</taxon>
        <taxon>Gunneridae</taxon>
        <taxon>Pentapetalae</taxon>
        <taxon>asterids</taxon>
        <taxon>campanulids</taxon>
        <taxon>Asterales</taxon>
        <taxon>Asteraceae</taxon>
        <taxon>Asteroideae</taxon>
        <taxon>Anthemideae</taxon>
        <taxon>Anthemidinae</taxon>
        <taxon>Tanacetum</taxon>
    </lineage>
</organism>
<keyword evidence="2" id="KW-0548">Nucleotidyltransferase</keyword>
<protein>
    <submittedName>
        <fullName evidence="2">Putative reverse transcriptase domain-containing protein</fullName>
    </submittedName>
</protein>